<feature type="region of interest" description="Disordered" evidence="3">
    <location>
        <begin position="88"/>
        <end position="110"/>
    </location>
</feature>
<feature type="transmembrane region" description="Helical" evidence="4">
    <location>
        <begin position="12"/>
        <end position="33"/>
    </location>
</feature>
<proteinExistence type="inferred from homology"/>
<comment type="similarity">
    <text evidence="1">Belongs to the SPT2 family.</text>
</comment>
<reference evidence="5" key="1">
    <citation type="submission" date="2023-05" db="EMBL/GenBank/DDBJ databases">
        <title>Nepenthes gracilis genome sequencing.</title>
        <authorList>
            <person name="Fukushima K."/>
        </authorList>
    </citation>
    <scope>NUCLEOTIDE SEQUENCE</scope>
    <source>
        <strain evidence="5">SING2019-196</strain>
    </source>
</reference>
<keyword evidence="6" id="KW-1185">Reference proteome</keyword>
<dbReference type="Proteomes" id="UP001279734">
    <property type="component" value="Unassembled WGS sequence"/>
</dbReference>
<keyword evidence="4" id="KW-0812">Transmembrane</keyword>
<dbReference type="GO" id="GO:0003677">
    <property type="term" value="F:DNA binding"/>
    <property type="evidence" value="ECO:0007669"/>
    <property type="project" value="TreeGrafter"/>
</dbReference>
<keyword evidence="2" id="KW-0175">Coiled coil</keyword>
<gene>
    <name evidence="5" type="ORF">Nepgr_014873</name>
</gene>
<sequence>MLYKPISNQRTILAVVLTVKALELFSFFIFLQLRKKVPIGGPSAGEKQPSSEYFTSELWFFAGLEQLRSLHVPAKSKLLSVHSGRLEPKKQLGSSYGSKPSDSAVSKVLPSKKPLPSLEKKALVAMENKVLLPRKRRHQLHPWVRKHLMWNRRGKFKNLLCKEVCLRKLFISKTAAADLLGFIALLRYNPGKCADEDVSDMEADFRTIIKAERRSVKIAREEDERELHLIEEEGRQERMKRKQRHGR</sequence>
<accession>A0AAD3XPX0</accession>
<dbReference type="SMART" id="SM00784">
    <property type="entry name" value="SPT2"/>
    <property type="match status" value="1"/>
</dbReference>
<evidence type="ECO:0000256" key="1">
    <source>
        <dbReference type="ARBA" id="ARBA00006461"/>
    </source>
</evidence>
<dbReference type="GO" id="GO:0006334">
    <property type="term" value="P:nucleosome assembly"/>
    <property type="evidence" value="ECO:0007669"/>
    <property type="project" value="TreeGrafter"/>
</dbReference>
<evidence type="ECO:0000313" key="6">
    <source>
        <dbReference type="Proteomes" id="UP001279734"/>
    </source>
</evidence>
<dbReference type="PANTHER" id="PTHR22691:SF8">
    <property type="entry name" value="PROTEIN SPT2 HOMOLOG"/>
    <property type="match status" value="1"/>
</dbReference>
<dbReference type="GO" id="GO:0042393">
    <property type="term" value="F:histone binding"/>
    <property type="evidence" value="ECO:0007669"/>
    <property type="project" value="TreeGrafter"/>
</dbReference>
<evidence type="ECO:0000256" key="2">
    <source>
        <dbReference type="ARBA" id="ARBA00023054"/>
    </source>
</evidence>
<protein>
    <submittedName>
        <fullName evidence="5">Uncharacterized protein</fullName>
    </submittedName>
</protein>
<dbReference type="EMBL" id="BSYO01000012">
    <property type="protein sequence ID" value="GMH13032.1"/>
    <property type="molecule type" value="Genomic_DNA"/>
</dbReference>
<dbReference type="AlphaFoldDB" id="A0AAD3XPX0"/>
<keyword evidence="4" id="KW-1133">Transmembrane helix</keyword>
<dbReference type="Pfam" id="PF08243">
    <property type="entry name" value="SPT2"/>
    <property type="match status" value="1"/>
</dbReference>
<keyword evidence="4" id="KW-0472">Membrane</keyword>
<evidence type="ECO:0000313" key="5">
    <source>
        <dbReference type="EMBL" id="GMH13032.1"/>
    </source>
</evidence>
<organism evidence="5 6">
    <name type="scientific">Nepenthes gracilis</name>
    <name type="common">Slender pitcher plant</name>
    <dbReference type="NCBI Taxonomy" id="150966"/>
    <lineage>
        <taxon>Eukaryota</taxon>
        <taxon>Viridiplantae</taxon>
        <taxon>Streptophyta</taxon>
        <taxon>Embryophyta</taxon>
        <taxon>Tracheophyta</taxon>
        <taxon>Spermatophyta</taxon>
        <taxon>Magnoliopsida</taxon>
        <taxon>eudicotyledons</taxon>
        <taxon>Gunneridae</taxon>
        <taxon>Pentapetalae</taxon>
        <taxon>Caryophyllales</taxon>
        <taxon>Nepenthaceae</taxon>
        <taxon>Nepenthes</taxon>
    </lineage>
</organism>
<dbReference type="InterPro" id="IPR013256">
    <property type="entry name" value="Chromatin_SPT2"/>
</dbReference>
<evidence type="ECO:0000256" key="3">
    <source>
        <dbReference type="SAM" id="MobiDB-lite"/>
    </source>
</evidence>
<dbReference type="GO" id="GO:0006360">
    <property type="term" value="P:transcription by RNA polymerase I"/>
    <property type="evidence" value="ECO:0007669"/>
    <property type="project" value="TreeGrafter"/>
</dbReference>
<feature type="compositionally biased region" description="Polar residues" evidence="3">
    <location>
        <begin position="92"/>
        <end position="104"/>
    </location>
</feature>
<evidence type="ECO:0000256" key="4">
    <source>
        <dbReference type="SAM" id="Phobius"/>
    </source>
</evidence>
<comment type="caution">
    <text evidence="5">The sequence shown here is derived from an EMBL/GenBank/DDBJ whole genome shotgun (WGS) entry which is preliminary data.</text>
</comment>
<dbReference type="PANTHER" id="PTHR22691">
    <property type="entry name" value="YEAST SPT2-RELATED"/>
    <property type="match status" value="1"/>
</dbReference>
<dbReference type="GO" id="GO:0005730">
    <property type="term" value="C:nucleolus"/>
    <property type="evidence" value="ECO:0007669"/>
    <property type="project" value="TreeGrafter"/>
</dbReference>
<name>A0AAD3XPX0_NEPGR</name>